<evidence type="ECO:0000256" key="7">
    <source>
        <dbReference type="RuleBase" id="RU000304"/>
    </source>
</evidence>
<dbReference type="PANTHER" id="PTHR45646">
    <property type="entry name" value="SERINE/THREONINE-PROTEIN KINASE DOA-RELATED"/>
    <property type="match status" value="1"/>
</dbReference>
<dbReference type="GO" id="GO:0005634">
    <property type="term" value="C:nucleus"/>
    <property type="evidence" value="ECO:0007669"/>
    <property type="project" value="TreeGrafter"/>
</dbReference>
<dbReference type="Proteomes" id="UP000316726">
    <property type="component" value="Chromosome 11"/>
</dbReference>
<evidence type="ECO:0000256" key="2">
    <source>
        <dbReference type="ARBA" id="ARBA00022679"/>
    </source>
</evidence>
<evidence type="ECO:0000256" key="8">
    <source>
        <dbReference type="SAM" id="MobiDB-lite"/>
    </source>
</evidence>
<evidence type="ECO:0000313" key="11">
    <source>
        <dbReference type="Proteomes" id="UP000316726"/>
    </source>
</evidence>
<dbReference type="GO" id="GO:0005524">
    <property type="term" value="F:ATP binding"/>
    <property type="evidence" value="ECO:0007669"/>
    <property type="project" value="UniProtKB-UniRule"/>
</dbReference>
<reference evidence="10 11" key="1">
    <citation type="submission" date="2018-07" db="EMBL/GenBank/DDBJ databases">
        <title>The complete nuclear genome of the prasinophyte Chloropicon primus (CCMP1205).</title>
        <authorList>
            <person name="Pombert J.-F."/>
            <person name="Otis C."/>
            <person name="Turmel M."/>
            <person name="Lemieux C."/>
        </authorList>
    </citation>
    <scope>NUCLEOTIDE SEQUENCE [LARGE SCALE GENOMIC DNA]</scope>
    <source>
        <strain evidence="10 11">CCMP1205</strain>
    </source>
</reference>
<dbReference type="PROSITE" id="PS00107">
    <property type="entry name" value="PROTEIN_KINASE_ATP"/>
    <property type="match status" value="1"/>
</dbReference>
<proteinExistence type="inferred from homology"/>
<keyword evidence="1 7" id="KW-0723">Serine/threonine-protein kinase</keyword>
<keyword evidence="3 6" id="KW-0547">Nucleotide-binding</keyword>
<dbReference type="InterPro" id="IPR051175">
    <property type="entry name" value="CLK_kinases"/>
</dbReference>
<feature type="region of interest" description="Disordered" evidence="8">
    <location>
        <begin position="1"/>
        <end position="123"/>
    </location>
</feature>
<protein>
    <submittedName>
        <fullName evidence="10">Serine/threonine-protein kinase</fullName>
    </submittedName>
</protein>
<organism evidence="10 11">
    <name type="scientific">Chloropicon primus</name>
    <dbReference type="NCBI Taxonomy" id="1764295"/>
    <lineage>
        <taxon>Eukaryota</taxon>
        <taxon>Viridiplantae</taxon>
        <taxon>Chlorophyta</taxon>
        <taxon>Chloropicophyceae</taxon>
        <taxon>Chloropicales</taxon>
        <taxon>Chloropicaceae</taxon>
        <taxon>Chloropicon</taxon>
    </lineage>
</organism>
<evidence type="ECO:0000256" key="1">
    <source>
        <dbReference type="ARBA" id="ARBA00022527"/>
    </source>
</evidence>
<keyword evidence="2" id="KW-0808">Transferase</keyword>
<evidence type="ECO:0000256" key="3">
    <source>
        <dbReference type="ARBA" id="ARBA00022741"/>
    </source>
</evidence>
<feature type="domain" description="Protein kinase" evidence="9">
    <location>
        <begin position="141"/>
        <end position="473"/>
    </location>
</feature>
<dbReference type="InterPro" id="IPR011009">
    <property type="entry name" value="Kinase-like_dom_sf"/>
</dbReference>
<sequence>MKKRHEREDEGTTGRGEGRNPPRKRTRREEVYSGGSRVRTGERARDGDRSKGRGKRSRPGAGQAKPFESRRRSSLREREVSAERREVKVKTSDLRELAPEPASTSYSSHRCLRKKVSPPHRADDENGHYKYELGENFTKRYKILSHLGKGTFGKVVECWDRLKEEYVAIKVIRNVPKYRGAGMIELAVLNTVRKQKGNFKGGSHCVQFEEWFDYRGHICIVFAKLGMSLFDLLRKNRYKPFDLYHVQAFARQMLETVEFLHTISLVHTDLKPENILLPNHKYRKVPPSSGSRRGTRIPEKAHLYLIDFGSATFDDQYHSKVVSTRHYRAPEVMLGLGWSFPCDIWSLGCIIVELVTGEALFKTHDNLEHLAMMQKVLGVIPGNMVTSMFSSTSEAKKYFHEKDGTLAWPERCALRDSEQAVNELKDLKGLISEKCDVSIAPHVDGLVDLLKGLLLFDPRARLSAKGALKHDFFQVETKPT</sequence>
<dbReference type="PROSITE" id="PS00108">
    <property type="entry name" value="PROTEIN_KINASE_ST"/>
    <property type="match status" value="1"/>
</dbReference>
<evidence type="ECO:0000259" key="9">
    <source>
        <dbReference type="PROSITE" id="PS50011"/>
    </source>
</evidence>
<dbReference type="SMART" id="SM00220">
    <property type="entry name" value="S_TKc"/>
    <property type="match status" value="1"/>
</dbReference>
<dbReference type="OrthoDB" id="283111at2759"/>
<evidence type="ECO:0000256" key="5">
    <source>
        <dbReference type="ARBA" id="ARBA00022840"/>
    </source>
</evidence>
<evidence type="ECO:0000256" key="6">
    <source>
        <dbReference type="PROSITE-ProRule" id="PRU10141"/>
    </source>
</evidence>
<dbReference type="SUPFAM" id="SSF56112">
    <property type="entry name" value="Protein kinase-like (PK-like)"/>
    <property type="match status" value="1"/>
</dbReference>
<name>A0A5B8MVY6_9CHLO</name>
<feature type="compositionally biased region" description="Basic and acidic residues" evidence="8">
    <location>
        <begin position="39"/>
        <end position="51"/>
    </location>
</feature>
<evidence type="ECO:0000313" key="10">
    <source>
        <dbReference type="EMBL" id="QDZ23824.1"/>
    </source>
</evidence>
<feature type="compositionally biased region" description="Basic and acidic residues" evidence="8">
    <location>
        <begin position="1"/>
        <end position="20"/>
    </location>
</feature>
<gene>
    <name evidence="10" type="ORF">A3770_11p63420</name>
</gene>
<keyword evidence="11" id="KW-1185">Reference proteome</keyword>
<dbReference type="GO" id="GO:0004674">
    <property type="term" value="F:protein serine/threonine kinase activity"/>
    <property type="evidence" value="ECO:0007669"/>
    <property type="project" value="UniProtKB-KW"/>
</dbReference>
<keyword evidence="4 10" id="KW-0418">Kinase</keyword>
<dbReference type="AlphaFoldDB" id="A0A5B8MVY6"/>
<dbReference type="EMBL" id="CP031044">
    <property type="protein sequence ID" value="QDZ23824.1"/>
    <property type="molecule type" value="Genomic_DNA"/>
</dbReference>
<dbReference type="Pfam" id="PF00069">
    <property type="entry name" value="Pkinase"/>
    <property type="match status" value="1"/>
</dbReference>
<dbReference type="PANTHER" id="PTHR45646:SF11">
    <property type="entry name" value="SERINE_THREONINE-PROTEIN KINASE DOA"/>
    <property type="match status" value="1"/>
</dbReference>
<dbReference type="InterPro" id="IPR008271">
    <property type="entry name" value="Ser/Thr_kinase_AS"/>
</dbReference>
<dbReference type="InterPro" id="IPR000719">
    <property type="entry name" value="Prot_kinase_dom"/>
</dbReference>
<dbReference type="Gene3D" id="3.30.200.20">
    <property type="entry name" value="Phosphorylase Kinase, domain 1"/>
    <property type="match status" value="1"/>
</dbReference>
<feature type="binding site" evidence="6">
    <location>
        <position position="170"/>
    </location>
    <ligand>
        <name>ATP</name>
        <dbReference type="ChEBI" id="CHEBI:30616"/>
    </ligand>
</feature>
<keyword evidence="5 6" id="KW-0067">ATP-binding</keyword>
<dbReference type="PROSITE" id="PS50011">
    <property type="entry name" value="PROTEIN_KINASE_DOM"/>
    <property type="match status" value="1"/>
</dbReference>
<feature type="compositionally biased region" description="Basic and acidic residues" evidence="8">
    <location>
        <begin position="67"/>
        <end position="98"/>
    </location>
</feature>
<accession>A0A5B8MVY6</accession>
<dbReference type="STRING" id="1764295.A0A5B8MVY6"/>
<evidence type="ECO:0000256" key="4">
    <source>
        <dbReference type="ARBA" id="ARBA00022777"/>
    </source>
</evidence>
<dbReference type="Gene3D" id="1.10.510.10">
    <property type="entry name" value="Transferase(Phosphotransferase) domain 1"/>
    <property type="match status" value="1"/>
</dbReference>
<dbReference type="InterPro" id="IPR017441">
    <property type="entry name" value="Protein_kinase_ATP_BS"/>
</dbReference>
<comment type="similarity">
    <text evidence="7">Belongs to the protein kinase superfamily.</text>
</comment>
<dbReference type="CDD" id="cd14134">
    <property type="entry name" value="PKc_CLK"/>
    <property type="match status" value="1"/>
</dbReference>